<keyword evidence="1" id="KW-0812">Transmembrane</keyword>
<keyword evidence="3" id="KW-1185">Reference proteome</keyword>
<keyword evidence="1" id="KW-0472">Membrane</keyword>
<name>A0A1X7GN69_9HYPH</name>
<organism evidence="2 3">
    <name type="scientific">Xaviernesmea oryzae</name>
    <dbReference type="NCBI Taxonomy" id="464029"/>
    <lineage>
        <taxon>Bacteria</taxon>
        <taxon>Pseudomonadati</taxon>
        <taxon>Pseudomonadota</taxon>
        <taxon>Alphaproteobacteria</taxon>
        <taxon>Hyphomicrobiales</taxon>
        <taxon>Rhizobiaceae</taxon>
        <taxon>Rhizobium/Agrobacterium group</taxon>
        <taxon>Xaviernesmea</taxon>
    </lineage>
</organism>
<dbReference type="RefSeq" id="WP_143531779.1">
    <property type="nucleotide sequence ID" value="NZ_FXAF01000011.1"/>
</dbReference>
<dbReference type="AlphaFoldDB" id="A0A1X7GN69"/>
<proteinExistence type="predicted"/>
<accession>A0A1X7GN69</accession>
<evidence type="ECO:0000313" key="2">
    <source>
        <dbReference type="EMBL" id="SMF71564.1"/>
    </source>
</evidence>
<dbReference type="OrthoDB" id="7273400at2"/>
<dbReference type="STRING" id="464029.SAMN02982989_4042"/>
<protein>
    <submittedName>
        <fullName evidence="2">Uncharacterized protein</fullName>
    </submittedName>
</protein>
<dbReference type="Proteomes" id="UP000192903">
    <property type="component" value="Unassembled WGS sequence"/>
</dbReference>
<keyword evidence="1" id="KW-1133">Transmembrane helix</keyword>
<sequence length="86" mass="9069">MTESTADASDKEERRLVLVNNERRKLIAGALDRLSTAFVAVGVLGQVLSLSPASASVSQAVIMAGWILGAVILHWIAQRALGGLKV</sequence>
<reference evidence="3" key="1">
    <citation type="submission" date="2017-04" db="EMBL/GenBank/DDBJ databases">
        <authorList>
            <person name="Varghese N."/>
            <person name="Submissions S."/>
        </authorList>
    </citation>
    <scope>NUCLEOTIDE SEQUENCE [LARGE SCALE GENOMIC DNA]</scope>
    <source>
        <strain evidence="3">B4P</strain>
    </source>
</reference>
<evidence type="ECO:0000313" key="3">
    <source>
        <dbReference type="Proteomes" id="UP000192903"/>
    </source>
</evidence>
<evidence type="ECO:0000256" key="1">
    <source>
        <dbReference type="SAM" id="Phobius"/>
    </source>
</evidence>
<dbReference type="EMBL" id="FXAF01000011">
    <property type="protein sequence ID" value="SMF71564.1"/>
    <property type="molecule type" value="Genomic_DNA"/>
</dbReference>
<feature type="transmembrane region" description="Helical" evidence="1">
    <location>
        <begin position="57"/>
        <end position="77"/>
    </location>
</feature>
<gene>
    <name evidence="2" type="ORF">SAMN02982989_4042</name>
</gene>